<evidence type="ECO:0000256" key="1">
    <source>
        <dbReference type="ARBA" id="ARBA00004370"/>
    </source>
</evidence>
<feature type="region of interest" description="Disordered" evidence="8">
    <location>
        <begin position="1"/>
        <end position="67"/>
    </location>
</feature>
<gene>
    <name evidence="11" type="ORF">SacazDRAFT_01449</name>
</gene>
<organism evidence="11 12">
    <name type="scientific">Saccharomonospora azurea NA-128</name>
    <dbReference type="NCBI Taxonomy" id="882081"/>
    <lineage>
        <taxon>Bacteria</taxon>
        <taxon>Bacillati</taxon>
        <taxon>Actinomycetota</taxon>
        <taxon>Actinomycetes</taxon>
        <taxon>Pseudonocardiales</taxon>
        <taxon>Pseudonocardiaceae</taxon>
        <taxon>Saccharomonospora</taxon>
    </lineage>
</organism>
<comment type="subcellular location">
    <subcellularLocation>
        <location evidence="1">Membrane</location>
    </subcellularLocation>
</comment>
<dbReference type="InterPro" id="IPR013685">
    <property type="entry name" value="POTRA_FtsQ_type"/>
</dbReference>
<dbReference type="HOGENOM" id="CLU_047677_1_0_11"/>
<proteinExistence type="predicted"/>
<dbReference type="GO" id="GO:0005886">
    <property type="term" value="C:plasma membrane"/>
    <property type="evidence" value="ECO:0007669"/>
    <property type="project" value="TreeGrafter"/>
</dbReference>
<accession>H8G7Y2</accession>
<evidence type="ECO:0000256" key="3">
    <source>
        <dbReference type="ARBA" id="ARBA00022618"/>
    </source>
</evidence>
<evidence type="ECO:0000256" key="8">
    <source>
        <dbReference type="SAM" id="MobiDB-lite"/>
    </source>
</evidence>
<dbReference type="Proteomes" id="UP000004705">
    <property type="component" value="Chromosome"/>
</dbReference>
<dbReference type="InterPro" id="IPR005548">
    <property type="entry name" value="Cell_div_FtsQ/DivIB_C"/>
</dbReference>
<dbReference type="AlphaFoldDB" id="H8G7Y2"/>
<keyword evidence="2" id="KW-1003">Cell membrane</keyword>
<keyword evidence="5 9" id="KW-1133">Transmembrane helix</keyword>
<evidence type="ECO:0000256" key="4">
    <source>
        <dbReference type="ARBA" id="ARBA00022692"/>
    </source>
</evidence>
<dbReference type="InterPro" id="IPR050487">
    <property type="entry name" value="FtsQ_DivIB"/>
</dbReference>
<dbReference type="PANTHER" id="PTHR37820:SF1">
    <property type="entry name" value="CELL DIVISION PROTEIN FTSQ"/>
    <property type="match status" value="1"/>
</dbReference>
<keyword evidence="7" id="KW-0131">Cell cycle</keyword>
<sequence>MSTTSQRGSRRSRATGTASGSPARAAREPGRRTGRASTSKPGRPQKARKPGKSGTSRASQRARGGSRRQVVQRRRILLLGVLTVVTLGYLLWFTPFLGVSTVEVVGARTVAAQAVRSAAAVPEEQPLLRVDADEVAARVRELPDIATAEVTRSLPSTLTITVTERRAVAYHDDDRGIRLVDATGVPYKRVEEPPDGLPRLELFDPGPADDVTRTVTGVLASLPDELADQVVAARADTPGAVEFDFTDDRIVRWGDAEQNTEKAQVLAVLLTREGTVYDVSSPELPTVS</sequence>
<evidence type="ECO:0000256" key="6">
    <source>
        <dbReference type="ARBA" id="ARBA00023136"/>
    </source>
</evidence>
<evidence type="ECO:0000259" key="10">
    <source>
        <dbReference type="PROSITE" id="PS51779"/>
    </source>
</evidence>
<dbReference type="Pfam" id="PF08478">
    <property type="entry name" value="POTRA_1"/>
    <property type="match status" value="1"/>
</dbReference>
<dbReference type="EMBL" id="CM001466">
    <property type="protein sequence ID" value="EHY88379.1"/>
    <property type="molecule type" value="Genomic_DNA"/>
</dbReference>
<evidence type="ECO:0000256" key="7">
    <source>
        <dbReference type="ARBA" id="ARBA00023306"/>
    </source>
</evidence>
<dbReference type="Gene3D" id="3.10.20.310">
    <property type="entry name" value="membrane protein fhac"/>
    <property type="match status" value="1"/>
</dbReference>
<feature type="domain" description="POTRA" evidence="10">
    <location>
        <begin position="97"/>
        <end position="165"/>
    </location>
</feature>
<dbReference type="InterPro" id="IPR034746">
    <property type="entry name" value="POTRA"/>
</dbReference>
<keyword evidence="6 9" id="KW-0472">Membrane</keyword>
<dbReference type="RefSeq" id="WP_005440053.1">
    <property type="nucleotide sequence ID" value="NZ_CM001466.1"/>
</dbReference>
<evidence type="ECO:0000313" key="11">
    <source>
        <dbReference type="EMBL" id="EHY88379.1"/>
    </source>
</evidence>
<evidence type="ECO:0000256" key="5">
    <source>
        <dbReference type="ARBA" id="ARBA00022989"/>
    </source>
</evidence>
<feature type="transmembrane region" description="Helical" evidence="9">
    <location>
        <begin position="76"/>
        <end position="93"/>
    </location>
</feature>
<dbReference type="Pfam" id="PF03799">
    <property type="entry name" value="FtsQ_DivIB_C"/>
    <property type="match status" value="1"/>
</dbReference>
<dbReference type="PANTHER" id="PTHR37820">
    <property type="entry name" value="CELL DIVISION PROTEIN DIVIB"/>
    <property type="match status" value="1"/>
</dbReference>
<dbReference type="GO" id="GO:0051301">
    <property type="term" value="P:cell division"/>
    <property type="evidence" value="ECO:0007669"/>
    <property type="project" value="UniProtKB-KW"/>
</dbReference>
<keyword evidence="12" id="KW-1185">Reference proteome</keyword>
<dbReference type="PROSITE" id="PS51779">
    <property type="entry name" value="POTRA"/>
    <property type="match status" value="1"/>
</dbReference>
<evidence type="ECO:0000256" key="9">
    <source>
        <dbReference type="SAM" id="Phobius"/>
    </source>
</evidence>
<name>H8G7Y2_9PSEU</name>
<reference evidence="11 12" key="1">
    <citation type="journal article" date="2012" name="Stand. Genomic Sci.">
        <title>Genome sequence of the soil bacterium Saccharomonospora azurea type strain (NA-128(T)).</title>
        <authorList>
            <person name="Klenk H.P."/>
            <person name="Held B."/>
            <person name="Lucas S."/>
            <person name="Lapidus A."/>
            <person name="Copeland A."/>
            <person name="Hammon N."/>
            <person name="Pitluck S."/>
            <person name="Goodwin L.A."/>
            <person name="Han C."/>
            <person name="Tapia R."/>
            <person name="Brambilla E.M."/>
            <person name="Potter G."/>
            <person name="Land M."/>
            <person name="Ivanova N."/>
            <person name="Rohde M."/>
            <person name="Goker M."/>
            <person name="Detter J.C."/>
            <person name="Kyrpides N.C."/>
            <person name="Woyke T."/>
        </authorList>
    </citation>
    <scope>NUCLEOTIDE SEQUENCE [LARGE SCALE GENOMIC DNA]</scope>
    <source>
        <strain evidence="11 12">NA-128</strain>
    </source>
</reference>
<keyword evidence="3 11" id="KW-0132">Cell division</keyword>
<evidence type="ECO:0000256" key="2">
    <source>
        <dbReference type="ARBA" id="ARBA00022475"/>
    </source>
</evidence>
<keyword evidence="4 9" id="KW-0812">Transmembrane</keyword>
<protein>
    <submittedName>
        <fullName evidence="11">Cell division septal protein</fullName>
    </submittedName>
</protein>
<evidence type="ECO:0000313" key="12">
    <source>
        <dbReference type="Proteomes" id="UP000004705"/>
    </source>
</evidence>